<dbReference type="STRING" id="446470.Snas_1628"/>
<feature type="transmembrane region" description="Helical" evidence="2">
    <location>
        <begin position="68"/>
        <end position="86"/>
    </location>
</feature>
<proteinExistence type="predicted"/>
<reference evidence="3 4" key="1">
    <citation type="journal article" date="2009" name="Stand. Genomic Sci.">
        <title>Complete genome sequence of Stackebrandtia nassauensis type strain (LLR-40K-21).</title>
        <authorList>
            <person name="Munk C."/>
            <person name="Lapidus A."/>
            <person name="Copeland A."/>
            <person name="Jando M."/>
            <person name="Mayilraj S."/>
            <person name="Glavina Del Rio T."/>
            <person name="Nolan M."/>
            <person name="Chen F."/>
            <person name="Lucas S."/>
            <person name="Tice H."/>
            <person name="Cheng J.F."/>
            <person name="Han C."/>
            <person name="Detter J.C."/>
            <person name="Bruce D."/>
            <person name="Goodwin L."/>
            <person name="Chain P."/>
            <person name="Pitluck S."/>
            <person name="Goker M."/>
            <person name="Ovchinikova G."/>
            <person name="Pati A."/>
            <person name="Ivanova N."/>
            <person name="Mavromatis K."/>
            <person name="Chen A."/>
            <person name="Palaniappan K."/>
            <person name="Land M."/>
            <person name="Hauser L."/>
            <person name="Chang Y.J."/>
            <person name="Jeffries C.D."/>
            <person name="Bristow J."/>
            <person name="Eisen J.A."/>
            <person name="Markowitz V."/>
            <person name="Hugenholtz P."/>
            <person name="Kyrpides N.C."/>
            <person name="Klenk H.P."/>
        </authorList>
    </citation>
    <scope>NUCLEOTIDE SEQUENCE [LARGE SCALE GENOMIC DNA]</scope>
    <source>
        <strain evidence="4">DSM 44728 / CIP 108903 / NRRL B-16338 / NBRC 102104 / LLR-40K-21</strain>
    </source>
</reference>
<evidence type="ECO:0000256" key="2">
    <source>
        <dbReference type="SAM" id="Phobius"/>
    </source>
</evidence>
<evidence type="ECO:0000256" key="1">
    <source>
        <dbReference type="SAM" id="MobiDB-lite"/>
    </source>
</evidence>
<dbReference type="RefSeq" id="WP_013016902.1">
    <property type="nucleotide sequence ID" value="NC_013947.1"/>
</dbReference>
<feature type="region of interest" description="Disordered" evidence="1">
    <location>
        <begin position="94"/>
        <end position="133"/>
    </location>
</feature>
<dbReference type="EMBL" id="CP001778">
    <property type="protein sequence ID" value="ADD41331.1"/>
    <property type="molecule type" value="Genomic_DNA"/>
</dbReference>
<dbReference type="Proteomes" id="UP000000844">
    <property type="component" value="Chromosome"/>
</dbReference>
<sequence>MGKKPFILMALGIFLIVGAFTFGVSDPTCGSGRGAPTMSPGEVCVNESTGEKQTYDEAKAQQNKQIRIGLPIVGGIMIVYGAFTAIKRKRDPNWRTANAKAQPVAAGQPVAPGQPVPPQQPHGGQPPQAPPAP</sequence>
<dbReference type="HOGENOM" id="CLU_1905474_0_0_11"/>
<dbReference type="OrthoDB" id="9950736at2"/>
<keyword evidence="4" id="KW-1185">Reference proteome</keyword>
<feature type="compositionally biased region" description="Low complexity" evidence="1">
    <location>
        <begin position="101"/>
        <end position="111"/>
    </location>
</feature>
<keyword evidence="2" id="KW-0472">Membrane</keyword>
<gene>
    <name evidence="3" type="ordered locus">Snas_1628</name>
</gene>
<dbReference type="KEGG" id="sna:Snas_1628"/>
<keyword evidence="2" id="KW-1133">Transmembrane helix</keyword>
<evidence type="ECO:0000313" key="3">
    <source>
        <dbReference type="EMBL" id="ADD41331.1"/>
    </source>
</evidence>
<protein>
    <submittedName>
        <fullName evidence="3">Uncharacterized protein</fullName>
    </submittedName>
</protein>
<accession>D3PX68</accession>
<organism evidence="3 4">
    <name type="scientific">Stackebrandtia nassauensis (strain DSM 44728 / CIP 108903 / NRRL B-16338 / NBRC 102104 / LLR-40K-21)</name>
    <dbReference type="NCBI Taxonomy" id="446470"/>
    <lineage>
        <taxon>Bacteria</taxon>
        <taxon>Bacillati</taxon>
        <taxon>Actinomycetota</taxon>
        <taxon>Actinomycetes</taxon>
        <taxon>Glycomycetales</taxon>
        <taxon>Glycomycetaceae</taxon>
        <taxon>Stackebrandtia</taxon>
    </lineage>
</organism>
<dbReference type="AlphaFoldDB" id="D3PX68"/>
<evidence type="ECO:0000313" key="4">
    <source>
        <dbReference type="Proteomes" id="UP000000844"/>
    </source>
</evidence>
<keyword evidence="2" id="KW-0812">Transmembrane</keyword>
<name>D3PX68_STANL</name>